<evidence type="ECO:0000313" key="7">
    <source>
        <dbReference type="Proteomes" id="UP000494222"/>
    </source>
</evidence>
<accession>A0A6H9SX80</accession>
<feature type="domain" description="N-acetyltransferase" evidence="3">
    <location>
        <begin position="7"/>
        <end position="163"/>
    </location>
</feature>
<evidence type="ECO:0000313" key="6">
    <source>
        <dbReference type="Proteomes" id="UP000430232"/>
    </source>
</evidence>
<gene>
    <name evidence="5" type="ORF">BLA24064_00939</name>
    <name evidence="4" type="ORF">F7R21_01395</name>
</gene>
<keyword evidence="2" id="KW-0012">Acyltransferase</keyword>
<dbReference type="PROSITE" id="PS51186">
    <property type="entry name" value="GNAT"/>
    <property type="match status" value="1"/>
</dbReference>
<dbReference type="InterPro" id="IPR016181">
    <property type="entry name" value="Acyl_CoA_acyltransferase"/>
</dbReference>
<reference evidence="5 7" key="2">
    <citation type="submission" date="2019-09" db="EMBL/GenBank/DDBJ databases">
        <authorList>
            <person name="Depoorter E."/>
        </authorList>
    </citation>
    <scope>NUCLEOTIDE SEQUENCE [LARGE SCALE GENOMIC DNA]</scope>
    <source>
        <strain evidence="5">LMG 24064</strain>
    </source>
</reference>
<protein>
    <submittedName>
        <fullName evidence="4">GNAT family N-acetyltransferase</fullName>
    </submittedName>
    <submittedName>
        <fullName evidence="5">N-acetyltransferase GCN5</fullName>
    </submittedName>
</protein>
<evidence type="ECO:0000259" key="3">
    <source>
        <dbReference type="PROSITE" id="PS51186"/>
    </source>
</evidence>
<dbReference type="AlphaFoldDB" id="A0A6H9SX80"/>
<dbReference type="InterPro" id="IPR050832">
    <property type="entry name" value="Bact_Acetyltransf"/>
</dbReference>
<evidence type="ECO:0000313" key="5">
    <source>
        <dbReference type="EMBL" id="VWB23377.1"/>
    </source>
</evidence>
<dbReference type="OrthoDB" id="9803233at2"/>
<reference evidence="4 6" key="1">
    <citation type="submission" date="2019-09" db="EMBL/GenBank/DDBJ databases">
        <title>Draft genome sequences of 48 bacterial type strains from the CCUG.</title>
        <authorList>
            <person name="Tunovic T."/>
            <person name="Pineiro-Iglesias B."/>
            <person name="Unosson C."/>
            <person name="Inganas E."/>
            <person name="Ohlen M."/>
            <person name="Cardew S."/>
            <person name="Jensie-Markopoulos S."/>
            <person name="Salva-Serra F."/>
            <person name="Jaen-Luchoro D."/>
            <person name="Karlsson R."/>
            <person name="Svensson-Stadler L."/>
            <person name="Chun J."/>
            <person name="Moore E."/>
        </authorList>
    </citation>
    <scope>NUCLEOTIDE SEQUENCE [LARGE SCALE GENOMIC DNA]</scope>
    <source>
        <strain evidence="4 6">CCUG 54555</strain>
    </source>
</reference>
<dbReference type="CDD" id="cd04301">
    <property type="entry name" value="NAT_SF"/>
    <property type="match status" value="1"/>
</dbReference>
<dbReference type="InterPro" id="IPR000182">
    <property type="entry name" value="GNAT_dom"/>
</dbReference>
<dbReference type="Proteomes" id="UP000430232">
    <property type="component" value="Unassembled WGS sequence"/>
</dbReference>
<keyword evidence="6" id="KW-1185">Reference proteome</keyword>
<dbReference type="Proteomes" id="UP000494222">
    <property type="component" value="Unassembled WGS sequence"/>
</dbReference>
<sequence>MSDFIIVDTTPADHRARPLIEALIDEYSTRYAPYRVDSRGEAEHELARYPAELFLPPDGAFILVIRDGETVGGGAFKRYDAQTVELKRVWTHPEWRRQGLARTIVAALEQRAKEQGYRRAYLTTGVRQPEAWALYVDTGYTPFFDVSNVPEIDVSLPFGKDLLDPQRTDSLSDLTARGFQKATR</sequence>
<dbReference type="EMBL" id="VZOJ01000002">
    <property type="protein sequence ID" value="KAB0644486.1"/>
    <property type="molecule type" value="Genomic_DNA"/>
</dbReference>
<dbReference type="EMBL" id="CABVPL010000004">
    <property type="protein sequence ID" value="VWB23377.1"/>
    <property type="molecule type" value="Genomic_DNA"/>
</dbReference>
<proteinExistence type="predicted"/>
<dbReference type="Pfam" id="PF00583">
    <property type="entry name" value="Acetyltransf_1"/>
    <property type="match status" value="1"/>
</dbReference>
<organism evidence="4 6">
    <name type="scientific">Burkholderia latens</name>
    <dbReference type="NCBI Taxonomy" id="488446"/>
    <lineage>
        <taxon>Bacteria</taxon>
        <taxon>Pseudomonadati</taxon>
        <taxon>Pseudomonadota</taxon>
        <taxon>Betaproteobacteria</taxon>
        <taxon>Burkholderiales</taxon>
        <taxon>Burkholderiaceae</taxon>
        <taxon>Burkholderia</taxon>
        <taxon>Burkholderia cepacia complex</taxon>
    </lineage>
</organism>
<name>A0A6H9SX80_9BURK</name>
<dbReference type="PANTHER" id="PTHR43877:SF2">
    <property type="entry name" value="AMINOALKYLPHOSPHONATE N-ACETYLTRANSFERASE-RELATED"/>
    <property type="match status" value="1"/>
</dbReference>
<dbReference type="GO" id="GO:0016747">
    <property type="term" value="F:acyltransferase activity, transferring groups other than amino-acyl groups"/>
    <property type="evidence" value="ECO:0007669"/>
    <property type="project" value="InterPro"/>
</dbReference>
<evidence type="ECO:0000256" key="2">
    <source>
        <dbReference type="ARBA" id="ARBA00023315"/>
    </source>
</evidence>
<evidence type="ECO:0000256" key="1">
    <source>
        <dbReference type="ARBA" id="ARBA00022679"/>
    </source>
</evidence>
<dbReference type="GeneID" id="99788210"/>
<evidence type="ECO:0000313" key="4">
    <source>
        <dbReference type="EMBL" id="KAB0644486.1"/>
    </source>
</evidence>
<dbReference type="RefSeq" id="WP_151062519.1">
    <property type="nucleotide sequence ID" value="NZ_CABVPL010000004.1"/>
</dbReference>
<dbReference type="Gene3D" id="3.40.630.30">
    <property type="match status" value="1"/>
</dbReference>
<dbReference type="SUPFAM" id="SSF55729">
    <property type="entry name" value="Acyl-CoA N-acyltransferases (Nat)"/>
    <property type="match status" value="1"/>
</dbReference>
<dbReference type="PANTHER" id="PTHR43877">
    <property type="entry name" value="AMINOALKYLPHOSPHONATE N-ACETYLTRANSFERASE-RELATED-RELATED"/>
    <property type="match status" value="1"/>
</dbReference>
<keyword evidence="1 4" id="KW-0808">Transferase</keyword>